<sequence length="65" mass="7781">MFHKISKYYSKYPFFNFPSNPSLLKTFNLGEHEIQRRAGDFLRGVYFALLESREFVDTKNMVLLK</sequence>
<proteinExistence type="predicted"/>
<name>A0A381UI93_9ZZZZ</name>
<protein>
    <submittedName>
        <fullName evidence="1">Uncharacterized protein</fullName>
    </submittedName>
</protein>
<accession>A0A381UI93</accession>
<gene>
    <name evidence="1" type="ORF">METZ01_LOCUS80265</name>
</gene>
<evidence type="ECO:0000313" key="1">
    <source>
        <dbReference type="EMBL" id="SVA27411.1"/>
    </source>
</evidence>
<reference evidence="1" key="1">
    <citation type="submission" date="2018-05" db="EMBL/GenBank/DDBJ databases">
        <authorList>
            <person name="Lanie J.A."/>
            <person name="Ng W.-L."/>
            <person name="Kazmierczak K.M."/>
            <person name="Andrzejewski T.M."/>
            <person name="Davidsen T.M."/>
            <person name="Wayne K.J."/>
            <person name="Tettelin H."/>
            <person name="Glass J.I."/>
            <person name="Rusch D."/>
            <person name="Podicherti R."/>
            <person name="Tsui H.-C.T."/>
            <person name="Winkler M.E."/>
        </authorList>
    </citation>
    <scope>NUCLEOTIDE SEQUENCE</scope>
</reference>
<dbReference type="AlphaFoldDB" id="A0A381UI93"/>
<organism evidence="1">
    <name type="scientific">marine metagenome</name>
    <dbReference type="NCBI Taxonomy" id="408172"/>
    <lineage>
        <taxon>unclassified sequences</taxon>
        <taxon>metagenomes</taxon>
        <taxon>ecological metagenomes</taxon>
    </lineage>
</organism>
<dbReference type="EMBL" id="UINC01006418">
    <property type="protein sequence ID" value="SVA27411.1"/>
    <property type="molecule type" value="Genomic_DNA"/>
</dbReference>